<proteinExistence type="predicted"/>
<sequence length="255" mass="29164">MALSQNFVKNFVILKSSWNHLLSQFLCGMSTGKIILLKHLLTEGIQDLHVCNTPGKIIIDINNNLEHFVTTNAYYDSRLLVNIVRNEALRSSLLLTKGSNVMLSMLQPKTENLQVCIQLFIRKVTLYFMILVESLMLFHYVCIRYAAESQPCLCRTILIDQVVSTAFPESKRMLQLNHRNYKRCHLFLFELWLLLNTKSIKDVNLMGQIIVIASTLPLMLLELQVRSGETPIARIGDVVEHILGVKVAAEDFNFL</sequence>
<keyword evidence="3" id="KW-1185">Reference proteome</keyword>
<accession>A0A072UVM6</accession>
<dbReference type="EMBL" id="CM001220">
    <property type="protein sequence ID" value="KEH29895.1"/>
    <property type="molecule type" value="Genomic_DNA"/>
</dbReference>
<dbReference type="HOGENOM" id="CLU_1091377_0_0_1"/>
<dbReference type="AlphaFoldDB" id="A0A072UVM6"/>
<reference evidence="2" key="3">
    <citation type="submission" date="2015-04" db="UniProtKB">
        <authorList>
            <consortium name="EnsemblPlants"/>
        </authorList>
    </citation>
    <scope>IDENTIFICATION</scope>
    <source>
        <strain evidence="2">cv. Jemalong A17</strain>
    </source>
</reference>
<evidence type="ECO:0000313" key="1">
    <source>
        <dbReference type="EMBL" id="KEH29895.1"/>
    </source>
</evidence>
<evidence type="ECO:0000313" key="3">
    <source>
        <dbReference type="Proteomes" id="UP000002051"/>
    </source>
</evidence>
<evidence type="ECO:0000313" key="2">
    <source>
        <dbReference type="EnsemblPlants" id="KEH29895"/>
    </source>
</evidence>
<reference evidence="1 3" key="1">
    <citation type="journal article" date="2011" name="Nature">
        <title>The Medicago genome provides insight into the evolution of rhizobial symbioses.</title>
        <authorList>
            <person name="Young N.D."/>
            <person name="Debelle F."/>
            <person name="Oldroyd G.E."/>
            <person name="Geurts R."/>
            <person name="Cannon S.B."/>
            <person name="Udvardi M.K."/>
            <person name="Benedito V.A."/>
            <person name="Mayer K.F."/>
            <person name="Gouzy J."/>
            <person name="Schoof H."/>
            <person name="Van de Peer Y."/>
            <person name="Proost S."/>
            <person name="Cook D.R."/>
            <person name="Meyers B.C."/>
            <person name="Spannagl M."/>
            <person name="Cheung F."/>
            <person name="De Mita S."/>
            <person name="Krishnakumar V."/>
            <person name="Gundlach H."/>
            <person name="Zhou S."/>
            <person name="Mudge J."/>
            <person name="Bharti A.K."/>
            <person name="Murray J.D."/>
            <person name="Naoumkina M.A."/>
            <person name="Rosen B."/>
            <person name="Silverstein K.A."/>
            <person name="Tang H."/>
            <person name="Rombauts S."/>
            <person name="Zhao P.X."/>
            <person name="Zhou P."/>
            <person name="Barbe V."/>
            <person name="Bardou P."/>
            <person name="Bechner M."/>
            <person name="Bellec A."/>
            <person name="Berger A."/>
            <person name="Berges H."/>
            <person name="Bidwell S."/>
            <person name="Bisseling T."/>
            <person name="Choisne N."/>
            <person name="Couloux A."/>
            <person name="Denny R."/>
            <person name="Deshpande S."/>
            <person name="Dai X."/>
            <person name="Doyle J.J."/>
            <person name="Dudez A.M."/>
            <person name="Farmer A.D."/>
            <person name="Fouteau S."/>
            <person name="Franken C."/>
            <person name="Gibelin C."/>
            <person name="Gish J."/>
            <person name="Goldstein S."/>
            <person name="Gonzalez A.J."/>
            <person name="Green P.J."/>
            <person name="Hallab A."/>
            <person name="Hartog M."/>
            <person name="Hua A."/>
            <person name="Humphray S.J."/>
            <person name="Jeong D.H."/>
            <person name="Jing Y."/>
            <person name="Jocker A."/>
            <person name="Kenton S.M."/>
            <person name="Kim D.J."/>
            <person name="Klee K."/>
            <person name="Lai H."/>
            <person name="Lang C."/>
            <person name="Lin S."/>
            <person name="Macmil S.L."/>
            <person name="Magdelenat G."/>
            <person name="Matthews L."/>
            <person name="McCorrison J."/>
            <person name="Monaghan E.L."/>
            <person name="Mun J.H."/>
            <person name="Najar F.Z."/>
            <person name="Nicholson C."/>
            <person name="Noirot C."/>
            <person name="O'Bleness M."/>
            <person name="Paule C.R."/>
            <person name="Poulain J."/>
            <person name="Prion F."/>
            <person name="Qin B."/>
            <person name="Qu C."/>
            <person name="Retzel E.F."/>
            <person name="Riddle C."/>
            <person name="Sallet E."/>
            <person name="Samain S."/>
            <person name="Samson N."/>
            <person name="Sanders I."/>
            <person name="Saurat O."/>
            <person name="Scarpelli C."/>
            <person name="Schiex T."/>
            <person name="Segurens B."/>
            <person name="Severin A.J."/>
            <person name="Sherrier D.J."/>
            <person name="Shi R."/>
            <person name="Sims S."/>
            <person name="Singer S.R."/>
            <person name="Sinharoy S."/>
            <person name="Sterck L."/>
            <person name="Viollet A."/>
            <person name="Wang B.B."/>
            <person name="Wang K."/>
            <person name="Wang M."/>
            <person name="Wang X."/>
            <person name="Warfsmann J."/>
            <person name="Weissenbach J."/>
            <person name="White D.D."/>
            <person name="White J.D."/>
            <person name="Wiley G.B."/>
            <person name="Wincker P."/>
            <person name="Xing Y."/>
            <person name="Yang L."/>
            <person name="Yao Z."/>
            <person name="Ying F."/>
            <person name="Zhai J."/>
            <person name="Zhou L."/>
            <person name="Zuber A."/>
            <person name="Denarie J."/>
            <person name="Dixon R.A."/>
            <person name="May G.D."/>
            <person name="Schwartz D.C."/>
            <person name="Rogers J."/>
            <person name="Quetier F."/>
            <person name="Town C.D."/>
            <person name="Roe B.A."/>
        </authorList>
    </citation>
    <scope>NUCLEOTIDE SEQUENCE [LARGE SCALE GENOMIC DNA]</scope>
    <source>
        <strain evidence="1">A17</strain>
        <strain evidence="2 3">cv. Jemalong A17</strain>
    </source>
</reference>
<dbReference type="EnsemblPlants" id="KEH29895">
    <property type="protein sequence ID" value="KEH29895"/>
    <property type="gene ID" value="MTR_4g055633"/>
</dbReference>
<name>A0A072UVM6_MEDTR</name>
<organism evidence="1 3">
    <name type="scientific">Medicago truncatula</name>
    <name type="common">Barrel medic</name>
    <name type="synonym">Medicago tribuloides</name>
    <dbReference type="NCBI Taxonomy" id="3880"/>
    <lineage>
        <taxon>Eukaryota</taxon>
        <taxon>Viridiplantae</taxon>
        <taxon>Streptophyta</taxon>
        <taxon>Embryophyta</taxon>
        <taxon>Tracheophyta</taxon>
        <taxon>Spermatophyta</taxon>
        <taxon>Magnoliopsida</taxon>
        <taxon>eudicotyledons</taxon>
        <taxon>Gunneridae</taxon>
        <taxon>Pentapetalae</taxon>
        <taxon>rosids</taxon>
        <taxon>fabids</taxon>
        <taxon>Fabales</taxon>
        <taxon>Fabaceae</taxon>
        <taxon>Papilionoideae</taxon>
        <taxon>50 kb inversion clade</taxon>
        <taxon>NPAAA clade</taxon>
        <taxon>Hologalegina</taxon>
        <taxon>IRL clade</taxon>
        <taxon>Trifolieae</taxon>
        <taxon>Medicago</taxon>
    </lineage>
</organism>
<reference evidence="1 3" key="2">
    <citation type="journal article" date="2014" name="BMC Genomics">
        <title>An improved genome release (version Mt4.0) for the model legume Medicago truncatula.</title>
        <authorList>
            <person name="Tang H."/>
            <person name="Krishnakumar V."/>
            <person name="Bidwell S."/>
            <person name="Rosen B."/>
            <person name="Chan A."/>
            <person name="Zhou S."/>
            <person name="Gentzbittel L."/>
            <person name="Childs K.L."/>
            <person name="Yandell M."/>
            <person name="Gundlach H."/>
            <person name="Mayer K.F."/>
            <person name="Schwartz D.C."/>
            <person name="Town C.D."/>
        </authorList>
    </citation>
    <scope>GENOME REANNOTATION</scope>
    <source>
        <strain evidence="1">A17</strain>
        <strain evidence="2 3">cv. Jemalong A17</strain>
    </source>
</reference>
<gene>
    <name evidence="1" type="ordered locus">MTR_4g055633</name>
</gene>
<dbReference type="STRING" id="3880.A0A072UVM6"/>
<dbReference type="Proteomes" id="UP000002051">
    <property type="component" value="Chromosome 4"/>
</dbReference>
<protein>
    <submittedName>
        <fullName evidence="1 2">Uncharacterized protein</fullName>
    </submittedName>
</protein>